<reference evidence="2" key="1">
    <citation type="submission" date="2016-07" db="EMBL/GenBank/DDBJ databases">
        <authorList>
            <person name="Bretaudeau A."/>
        </authorList>
    </citation>
    <scope>NUCLEOTIDE SEQUENCE</scope>
    <source>
        <strain evidence="2">Rice</strain>
        <tissue evidence="2">Whole body</tissue>
    </source>
</reference>
<evidence type="ECO:0000313" key="2">
    <source>
        <dbReference type="EMBL" id="SOQ42446.1"/>
    </source>
</evidence>
<keyword evidence="1" id="KW-1133">Transmembrane helix</keyword>
<accession>A0A2H1VNR2</accession>
<dbReference type="EMBL" id="ODYU01003538">
    <property type="protein sequence ID" value="SOQ42446.1"/>
    <property type="molecule type" value="Genomic_DNA"/>
</dbReference>
<keyword evidence="1" id="KW-0812">Transmembrane</keyword>
<proteinExistence type="predicted"/>
<dbReference type="AlphaFoldDB" id="A0A2H1VNR2"/>
<protein>
    <submittedName>
        <fullName evidence="2">SFRICE_026319</fullName>
    </submittedName>
</protein>
<sequence>MITNNFPEETLFVYSLVLFLLQQQYFTRVLLLDQLLAARRPRYRKTTKGTRPGGLKALSHVTVAQPCGSWLPCTITTTGKDSVQTWGLMWISRICRIKYK</sequence>
<feature type="transmembrane region" description="Helical" evidence="1">
    <location>
        <begin position="12"/>
        <end position="32"/>
    </location>
</feature>
<keyword evidence="1" id="KW-0472">Membrane</keyword>
<organism evidence="2">
    <name type="scientific">Spodoptera frugiperda</name>
    <name type="common">Fall armyworm</name>
    <dbReference type="NCBI Taxonomy" id="7108"/>
    <lineage>
        <taxon>Eukaryota</taxon>
        <taxon>Metazoa</taxon>
        <taxon>Ecdysozoa</taxon>
        <taxon>Arthropoda</taxon>
        <taxon>Hexapoda</taxon>
        <taxon>Insecta</taxon>
        <taxon>Pterygota</taxon>
        <taxon>Neoptera</taxon>
        <taxon>Endopterygota</taxon>
        <taxon>Lepidoptera</taxon>
        <taxon>Glossata</taxon>
        <taxon>Ditrysia</taxon>
        <taxon>Noctuoidea</taxon>
        <taxon>Noctuidae</taxon>
        <taxon>Amphipyrinae</taxon>
        <taxon>Spodoptera</taxon>
    </lineage>
</organism>
<evidence type="ECO:0000256" key="1">
    <source>
        <dbReference type="SAM" id="Phobius"/>
    </source>
</evidence>
<name>A0A2H1VNR2_SPOFR</name>
<gene>
    <name evidence="2" type="ORF">SFRICE_026319</name>
</gene>